<dbReference type="InterPro" id="IPR025877">
    <property type="entry name" value="MobA-like_NTP_Trfase"/>
</dbReference>
<organism evidence="2 3">
    <name type="scientific">Halorussus aquaticus</name>
    <dbReference type="NCBI Taxonomy" id="2953748"/>
    <lineage>
        <taxon>Archaea</taxon>
        <taxon>Methanobacteriati</taxon>
        <taxon>Methanobacteriota</taxon>
        <taxon>Stenosarchaea group</taxon>
        <taxon>Halobacteria</taxon>
        <taxon>Halobacteriales</taxon>
        <taxon>Haladaptataceae</taxon>
        <taxon>Halorussus</taxon>
    </lineage>
</organism>
<dbReference type="RefSeq" id="WP_256568011.1">
    <property type="nucleotide sequence ID" value="NZ_CP100401.1"/>
</dbReference>
<dbReference type="Pfam" id="PF12804">
    <property type="entry name" value="NTP_transf_3"/>
    <property type="match status" value="1"/>
</dbReference>
<sequence>MLGAGEGSRLHPRTDGDPKLFLDVDGETIFERQLDALAPLVEEGLVDERVFVVLGYGFTEDTLDGRSRAEKIDEYVRIDDRFEFEVVVLPYWNAVENAASALAGLNVVDDDALLLCGDVITTEGVLSTVVERFRDDHGPDGYSTVAAIEGVQDEMTAVQWDESRTVTDYGAIEGHQEAGIFVLNRDHFETAGRILCANAVEEWFPIVFPAVPSKAVTIDPRRHVEINTEAHFREAVRSLPLEPTDRSEIEL</sequence>
<evidence type="ECO:0000313" key="2">
    <source>
        <dbReference type="EMBL" id="MFC4823794.1"/>
    </source>
</evidence>
<dbReference type="GeneID" id="73047054"/>
<dbReference type="EMBL" id="JBHSHT010000001">
    <property type="protein sequence ID" value="MFC4823794.1"/>
    <property type="molecule type" value="Genomic_DNA"/>
</dbReference>
<proteinExistence type="predicted"/>
<gene>
    <name evidence="2" type="ORF">ACFO9K_05930</name>
</gene>
<evidence type="ECO:0000313" key="3">
    <source>
        <dbReference type="Proteomes" id="UP001595945"/>
    </source>
</evidence>
<accession>A0ABD5PZ88</accession>
<feature type="domain" description="MobA-like NTP transferase" evidence="1">
    <location>
        <begin position="2"/>
        <end position="137"/>
    </location>
</feature>
<dbReference type="Gene3D" id="3.90.550.10">
    <property type="entry name" value="Spore Coat Polysaccharide Biosynthesis Protein SpsA, Chain A"/>
    <property type="match status" value="1"/>
</dbReference>
<keyword evidence="3" id="KW-1185">Reference proteome</keyword>
<dbReference type="SUPFAM" id="SSF53448">
    <property type="entry name" value="Nucleotide-diphospho-sugar transferases"/>
    <property type="match status" value="1"/>
</dbReference>
<keyword evidence="2" id="KW-0808">Transferase</keyword>
<dbReference type="AlphaFoldDB" id="A0ABD5PZ88"/>
<name>A0ABD5PZ88_9EURY</name>
<reference evidence="2 3" key="1">
    <citation type="journal article" date="2019" name="Int. J. Syst. Evol. Microbiol.">
        <title>The Global Catalogue of Microorganisms (GCM) 10K type strain sequencing project: providing services to taxonomists for standard genome sequencing and annotation.</title>
        <authorList>
            <consortium name="The Broad Institute Genomics Platform"/>
            <consortium name="The Broad Institute Genome Sequencing Center for Infectious Disease"/>
            <person name="Wu L."/>
            <person name="Ma J."/>
        </authorList>
    </citation>
    <scope>NUCLEOTIDE SEQUENCE [LARGE SCALE GENOMIC DNA]</scope>
    <source>
        <strain evidence="2 3">XZYJ18</strain>
    </source>
</reference>
<dbReference type="GO" id="GO:0016779">
    <property type="term" value="F:nucleotidyltransferase activity"/>
    <property type="evidence" value="ECO:0007669"/>
    <property type="project" value="UniProtKB-ARBA"/>
</dbReference>
<dbReference type="Proteomes" id="UP001595945">
    <property type="component" value="Unassembled WGS sequence"/>
</dbReference>
<evidence type="ECO:0000259" key="1">
    <source>
        <dbReference type="Pfam" id="PF12804"/>
    </source>
</evidence>
<dbReference type="InterPro" id="IPR029044">
    <property type="entry name" value="Nucleotide-diphossugar_trans"/>
</dbReference>
<protein>
    <submittedName>
        <fullName evidence="2">NTP transferase domain-containing protein</fullName>
    </submittedName>
</protein>
<comment type="caution">
    <text evidence="2">The sequence shown here is derived from an EMBL/GenBank/DDBJ whole genome shotgun (WGS) entry which is preliminary data.</text>
</comment>